<dbReference type="Gene3D" id="3.30.2180.10">
    <property type="entry name" value="ATP12-like"/>
    <property type="match status" value="1"/>
</dbReference>
<dbReference type="PANTHER" id="PTHR21013">
    <property type="entry name" value="ATP SYNTHASE MITOCHONDRIAL F1 COMPLEX ASSEMBLY FACTOR 2/ATP12 PROTEIN, MITOCHONDRIAL PRECURSOR"/>
    <property type="match status" value="1"/>
</dbReference>
<dbReference type="SUPFAM" id="SSF160909">
    <property type="entry name" value="ATP12-like"/>
    <property type="match status" value="1"/>
</dbReference>
<dbReference type="PANTHER" id="PTHR21013:SF10">
    <property type="entry name" value="ATP SYNTHASE MITOCHONDRIAL F1 COMPLEX ASSEMBLY FACTOR 2"/>
    <property type="match status" value="1"/>
</dbReference>
<dbReference type="GO" id="GO:0043461">
    <property type="term" value="P:proton-transporting ATP synthase complex assembly"/>
    <property type="evidence" value="ECO:0007669"/>
    <property type="project" value="InterPro"/>
</dbReference>
<dbReference type="Pfam" id="PF07542">
    <property type="entry name" value="ATP12"/>
    <property type="match status" value="1"/>
</dbReference>
<evidence type="ECO:0000313" key="4">
    <source>
        <dbReference type="EMBL" id="MXO58108.1"/>
    </source>
</evidence>
<protein>
    <submittedName>
        <fullName evidence="4">Molecular chaperone</fullName>
    </submittedName>
</protein>
<reference evidence="4 5" key="1">
    <citation type="submission" date="2019-12" db="EMBL/GenBank/DDBJ databases">
        <title>Genomic-based taxomic classification of the family Erythrobacteraceae.</title>
        <authorList>
            <person name="Xu L."/>
        </authorList>
    </citation>
    <scope>NUCLEOTIDE SEQUENCE [LARGE SCALE GENOMIC DNA]</scope>
    <source>
        <strain evidence="4 5">MCCC 1K01500</strain>
    </source>
</reference>
<gene>
    <name evidence="4" type="ORF">GRI89_00920</name>
</gene>
<comment type="similarity">
    <text evidence="1">Belongs to the ATP12 family.</text>
</comment>
<dbReference type="InterPro" id="IPR011419">
    <property type="entry name" value="ATP12_ATP_synth-F1-assembly"/>
</dbReference>
<evidence type="ECO:0000256" key="3">
    <source>
        <dbReference type="ARBA" id="ARBA00023186"/>
    </source>
</evidence>
<dbReference type="Gene3D" id="1.10.3580.10">
    <property type="entry name" value="ATP12 ATPase"/>
    <property type="match status" value="1"/>
</dbReference>
<organism evidence="4 5">
    <name type="scientific">Croceibacterium salegens</name>
    <dbReference type="NCBI Taxonomy" id="1737568"/>
    <lineage>
        <taxon>Bacteria</taxon>
        <taxon>Pseudomonadati</taxon>
        <taxon>Pseudomonadota</taxon>
        <taxon>Alphaproteobacteria</taxon>
        <taxon>Sphingomonadales</taxon>
        <taxon>Erythrobacteraceae</taxon>
        <taxon>Croceibacterium</taxon>
    </lineage>
</organism>
<keyword evidence="5" id="KW-1185">Reference proteome</keyword>
<evidence type="ECO:0000256" key="1">
    <source>
        <dbReference type="ARBA" id="ARBA00008231"/>
    </source>
</evidence>
<keyword evidence="3" id="KW-0143">Chaperone</keyword>
<dbReference type="Proteomes" id="UP000433652">
    <property type="component" value="Unassembled WGS sequence"/>
</dbReference>
<accession>A0A6I4SRY2</accession>
<evidence type="ECO:0000313" key="5">
    <source>
        <dbReference type="Proteomes" id="UP000433652"/>
    </source>
</evidence>
<dbReference type="OrthoDB" id="9797825at2"/>
<sequence>MKRFWKDAAVEQVEGDWRVTLDGRPIKTQGGGAQLVPSRALAEALAAEWAAQGEEIDPRGFVLRDLTDYAIDRIAPAPGETADKLLPYAETDTLCYRADPDEPLYKRQVELWEPLVTAFEARHGLRMERVSGVVHRPQPPETLARLRKILAGLDPFALAALETLTTIAASLTVGLAALEDGADIDALFTAANCEEDWQAELWGWDFNAEERRKLRLEAFQRAAEFARLAHEA</sequence>
<evidence type="ECO:0000256" key="2">
    <source>
        <dbReference type="ARBA" id="ARBA00022946"/>
    </source>
</evidence>
<dbReference type="InterPro" id="IPR023335">
    <property type="entry name" value="ATP12_ortho_dom_sf"/>
</dbReference>
<name>A0A6I4SRY2_9SPHN</name>
<keyword evidence="2" id="KW-0809">Transit peptide</keyword>
<dbReference type="InterPro" id="IPR042272">
    <property type="entry name" value="ATP12_ATP_synth-F1-assembly_N"/>
</dbReference>
<dbReference type="RefSeq" id="WP_159791448.1">
    <property type="nucleotide sequence ID" value="NZ_WTYM01000021.1"/>
</dbReference>
<dbReference type="EMBL" id="WTYM01000021">
    <property type="protein sequence ID" value="MXO58108.1"/>
    <property type="molecule type" value="Genomic_DNA"/>
</dbReference>
<proteinExistence type="inferred from homology"/>
<dbReference type="AlphaFoldDB" id="A0A6I4SRY2"/>
<comment type="caution">
    <text evidence="4">The sequence shown here is derived from an EMBL/GenBank/DDBJ whole genome shotgun (WGS) entry which is preliminary data.</text>
</comment>